<comment type="function">
    <text evidence="8">Involved in the regulation of telomere length, clustering and has a specific role in telomere position effect (TPE).</text>
</comment>
<keyword evidence="2 8" id="KW-0158">Chromosome</keyword>
<feature type="domain" description="BRCT" evidence="12">
    <location>
        <begin position="5"/>
        <end position="79"/>
    </location>
</feature>
<dbReference type="InParanoid" id="A0A2K1QJA7"/>
<dbReference type="STRING" id="2082308.A0A2K1QJA7"/>
<evidence type="ECO:0000259" key="12">
    <source>
        <dbReference type="Pfam" id="PF16589"/>
    </source>
</evidence>
<protein>
    <recommendedName>
        <fullName evidence="8">DNA-binding protein RAP1</fullName>
    </recommendedName>
</protein>
<keyword evidence="3 8" id="KW-0779">Telomere</keyword>
<dbReference type="Proteomes" id="UP000243797">
    <property type="component" value="Unassembled WGS sequence"/>
</dbReference>
<keyword evidence="7 8" id="KW-0539">Nucleus</keyword>
<feature type="compositionally biased region" description="Basic and acidic residues" evidence="9">
    <location>
        <begin position="391"/>
        <end position="420"/>
    </location>
</feature>
<dbReference type="InterPro" id="IPR001357">
    <property type="entry name" value="BRCT_dom"/>
</dbReference>
<dbReference type="GO" id="GO:0042162">
    <property type="term" value="F:telomeric DNA binding"/>
    <property type="evidence" value="ECO:0007669"/>
    <property type="project" value="TreeGrafter"/>
</dbReference>
<evidence type="ECO:0000259" key="11">
    <source>
        <dbReference type="Pfam" id="PF11626"/>
    </source>
</evidence>
<feature type="compositionally biased region" description="Polar residues" evidence="9">
    <location>
        <begin position="633"/>
        <end position="649"/>
    </location>
</feature>
<dbReference type="Gene3D" id="1.10.10.60">
    <property type="entry name" value="Homeodomain-like"/>
    <property type="match status" value="1"/>
</dbReference>
<comment type="subunit">
    <text evidence="8">Homodimer.</text>
</comment>
<evidence type="ECO:0000256" key="9">
    <source>
        <dbReference type="SAM" id="MobiDB-lite"/>
    </source>
</evidence>
<dbReference type="EMBL" id="NKHZ01000081">
    <property type="protein sequence ID" value="PNS14982.1"/>
    <property type="molecule type" value="Genomic_DNA"/>
</dbReference>
<keyword evidence="5" id="KW-0010">Activator</keyword>
<feature type="compositionally biased region" description="Acidic residues" evidence="9">
    <location>
        <begin position="475"/>
        <end position="484"/>
    </location>
</feature>
<dbReference type="Pfam" id="PF08914">
    <property type="entry name" value="Myb_Rap1"/>
    <property type="match status" value="1"/>
</dbReference>
<evidence type="ECO:0000256" key="4">
    <source>
        <dbReference type="ARBA" id="ARBA00023015"/>
    </source>
</evidence>
<feature type="domain" description="TRF2-interacting telomeric protein/Rap1 C-terminal" evidence="11">
    <location>
        <begin position="804"/>
        <end position="886"/>
    </location>
</feature>
<dbReference type="Gene3D" id="1.10.10.2170">
    <property type="match status" value="1"/>
</dbReference>
<comment type="similarity">
    <text evidence="1 8">Belongs to the RAP1 family.</text>
</comment>
<dbReference type="OrthoDB" id="435460at2759"/>
<feature type="domain" description="TERF2-interacting telomeric protein 1 Myb" evidence="10">
    <location>
        <begin position="109"/>
        <end position="165"/>
    </location>
</feature>
<evidence type="ECO:0000259" key="10">
    <source>
        <dbReference type="Pfam" id="PF08914"/>
    </source>
</evidence>
<feature type="region of interest" description="Disordered" evidence="9">
    <location>
        <begin position="78"/>
        <end position="108"/>
    </location>
</feature>
<dbReference type="AlphaFoldDB" id="A0A2K1QJA7"/>
<dbReference type="PANTHER" id="PTHR16466">
    <property type="entry name" value="TELOMERE REPEAT-BINDING FACTOR 2-INTERACTING PROTEIN 1"/>
    <property type="match status" value="1"/>
</dbReference>
<dbReference type="InterPro" id="IPR015010">
    <property type="entry name" value="TERF2IP_Myb"/>
</dbReference>
<dbReference type="InterPro" id="IPR038104">
    <property type="entry name" value="Rap1_C_sf"/>
</dbReference>
<comment type="subcellular location">
    <subcellularLocation>
        <location evidence="8">Nucleus</location>
    </subcellularLocation>
    <subcellularLocation>
        <location evidence="8">Chromosome</location>
        <location evidence="8">Telomere</location>
    </subcellularLocation>
</comment>
<keyword evidence="6" id="KW-0804">Transcription</keyword>
<feature type="compositionally biased region" description="Pro residues" evidence="9">
    <location>
        <begin position="163"/>
        <end position="179"/>
    </location>
</feature>
<evidence type="ECO:0000256" key="6">
    <source>
        <dbReference type="ARBA" id="ARBA00023163"/>
    </source>
</evidence>
<feature type="compositionally biased region" description="Polar residues" evidence="9">
    <location>
        <begin position="81"/>
        <end position="93"/>
    </location>
</feature>
<feature type="compositionally biased region" description="Polar residues" evidence="9">
    <location>
        <begin position="450"/>
        <end position="460"/>
    </location>
</feature>
<feature type="compositionally biased region" description="Acidic residues" evidence="9">
    <location>
        <begin position="535"/>
        <end position="559"/>
    </location>
</feature>
<dbReference type="GO" id="GO:0070187">
    <property type="term" value="C:shelterin complex"/>
    <property type="evidence" value="ECO:0007669"/>
    <property type="project" value="TreeGrafter"/>
</dbReference>
<feature type="compositionally biased region" description="Polar residues" evidence="9">
    <location>
        <begin position="190"/>
        <end position="204"/>
    </location>
</feature>
<evidence type="ECO:0000256" key="2">
    <source>
        <dbReference type="ARBA" id="ARBA00022454"/>
    </source>
</evidence>
<evidence type="ECO:0000256" key="7">
    <source>
        <dbReference type="ARBA" id="ARBA00023242"/>
    </source>
</evidence>
<evidence type="ECO:0000256" key="5">
    <source>
        <dbReference type="ARBA" id="ARBA00023159"/>
    </source>
</evidence>
<proteinExistence type="inferred from homology"/>
<dbReference type="InterPro" id="IPR009057">
    <property type="entry name" value="Homeodomain-like_sf"/>
</dbReference>
<dbReference type="GO" id="GO:0031848">
    <property type="term" value="P:protection from non-homologous end joining at telomere"/>
    <property type="evidence" value="ECO:0007669"/>
    <property type="project" value="TreeGrafter"/>
</dbReference>
<feature type="region of interest" description="Disordered" evidence="9">
    <location>
        <begin position="756"/>
        <end position="787"/>
    </location>
</feature>
<feature type="region of interest" description="Disordered" evidence="9">
    <location>
        <begin position="292"/>
        <end position="649"/>
    </location>
</feature>
<evidence type="ECO:0000256" key="8">
    <source>
        <dbReference type="RuleBase" id="RU367107"/>
    </source>
</evidence>
<accession>A0A2K1QJA7</accession>
<evidence type="ECO:0000313" key="13">
    <source>
        <dbReference type="EMBL" id="PNS14982.1"/>
    </source>
</evidence>
<keyword evidence="14" id="KW-1185">Reference proteome</keyword>
<dbReference type="CDD" id="cd11655">
    <property type="entry name" value="rap1_myb-like"/>
    <property type="match status" value="1"/>
</dbReference>
<organism evidence="13 14">
    <name type="scientific">Sphaceloma murrayae</name>
    <dbReference type="NCBI Taxonomy" id="2082308"/>
    <lineage>
        <taxon>Eukaryota</taxon>
        <taxon>Fungi</taxon>
        <taxon>Dikarya</taxon>
        <taxon>Ascomycota</taxon>
        <taxon>Pezizomycotina</taxon>
        <taxon>Dothideomycetes</taxon>
        <taxon>Dothideomycetidae</taxon>
        <taxon>Myriangiales</taxon>
        <taxon>Elsinoaceae</taxon>
        <taxon>Sphaceloma</taxon>
    </lineage>
</organism>
<evidence type="ECO:0000256" key="3">
    <source>
        <dbReference type="ARBA" id="ARBA00022895"/>
    </source>
</evidence>
<keyword evidence="4" id="KW-0805">Transcription regulation</keyword>
<feature type="region of interest" description="Disordered" evidence="9">
    <location>
        <begin position="162"/>
        <end position="226"/>
    </location>
</feature>
<gene>
    <name evidence="13" type="ORF">CAC42_2211</name>
</gene>
<name>A0A2K1QJA7_9PEZI</name>
<dbReference type="PANTHER" id="PTHR16466:SF6">
    <property type="entry name" value="TELOMERIC REPEAT-BINDING FACTOR 2-INTERACTING PROTEIN 1"/>
    <property type="match status" value="1"/>
</dbReference>
<dbReference type="InterPro" id="IPR039595">
    <property type="entry name" value="TE2IP/Rap1"/>
</dbReference>
<evidence type="ECO:0000313" key="14">
    <source>
        <dbReference type="Proteomes" id="UP000243797"/>
    </source>
</evidence>
<sequence>MADSQLFCNKKFFLLQRVPCRSHFIKDVERHGGRVVPIEAQADYVVADHKRNDAPQGSVSWTFIEEAIRTMTLPDVEKYTRGSSTPATASTSRGFGGLSQPAKSTRTTFTPEDDALLYDWVKEFEASGGPVKGNEIYKQLAQKNPRHTYQSWRDRYIKYVSSRPPPTLARDGPPTPPSDITPAPAAPAVQNAQPGVSSTASQRIQKPVVTTEGSTEGSPASRYPHGFTDGDMELLIEEAEHIEKIRFADFDTAWESFAKAHGKTPEQWREFHIKFARPEWKRRIARNEEARNPLSSANGIPIDQLDGAATSTLGGNTTLPKSQAGQESNNAKARSSTEKRKLPWPESSRPSAVTTAEHAITRTRDQTPDAPVQTVWESTKRRRLESAEPPVDQKRQRLERDGHEKAPELQEAMAENHDNPTSEVVPLEGLQAPPSLSDSPAIPAQRGVTALTQKNLSQMQAAHRASRASRGKDIAEDDEDEDQGEYAGYLQSLLPRPAISPLPFSRIASPDKTPRQNLAQRPVVAIAGSSQGQSEGEEVEEDEDEDEDEEIGDEKDEIDSGFPSLDLASSPPVSRARPNLLPDDDSQVDSAEAARQLLEEEDKHKQSLARLQADQLLPEDSQTRPGGFIPRRTTGSRNAFADRTSSGSRNAFVQTTSGFRYPRQDHELYSSQLLDSDPLSEDLPGIDDEAEKTCVQLDLTEPAGGWTTYLSSATSEEPFASIEDAPEFEIAKKRPLNTQDVYMDIVADLPLDLPEPDFAVHDSPPPSDRTLRRRSDHFRNDSRSVSPIAPVTDANVEDYIRAKKEEGFEEADILTALHACSMNLRHDLPEITLGFLKRGLGIPKTTTDIWTEEHDQGLLSGGSSEFARLVKLHGSRGVAARRNYLAEYNKV</sequence>
<dbReference type="Pfam" id="PF16589">
    <property type="entry name" value="BRCT_2"/>
    <property type="match status" value="1"/>
</dbReference>
<evidence type="ECO:0000256" key="1">
    <source>
        <dbReference type="ARBA" id="ARBA00010467"/>
    </source>
</evidence>
<dbReference type="GO" id="GO:0010833">
    <property type="term" value="P:telomere maintenance via telomere lengthening"/>
    <property type="evidence" value="ECO:0007669"/>
    <property type="project" value="UniProtKB-UniRule"/>
</dbReference>
<feature type="compositionally biased region" description="Polar residues" evidence="9">
    <location>
        <begin position="309"/>
        <end position="334"/>
    </location>
</feature>
<dbReference type="SUPFAM" id="SSF46689">
    <property type="entry name" value="Homeodomain-like"/>
    <property type="match status" value="1"/>
</dbReference>
<dbReference type="InterPro" id="IPR021661">
    <property type="entry name" value="Rap1_C"/>
</dbReference>
<comment type="caution">
    <text evidence="13">The sequence shown here is derived from an EMBL/GenBank/DDBJ whole genome shotgun (WGS) entry which is preliminary data.</text>
</comment>
<dbReference type="Pfam" id="PF11626">
    <property type="entry name" value="Rap1_C"/>
    <property type="match status" value="1"/>
</dbReference>
<reference evidence="13 14" key="1">
    <citation type="submission" date="2017-06" db="EMBL/GenBank/DDBJ databases">
        <title>Draft genome sequence of a variant of Elsinoe murrayae.</title>
        <authorList>
            <person name="Cheng Q."/>
        </authorList>
    </citation>
    <scope>NUCLEOTIDE SEQUENCE [LARGE SCALE GENOMIC DNA]</scope>
    <source>
        <strain evidence="13 14">CQ-2017a</strain>
    </source>
</reference>